<accession>A0AAN7VX59</accession>
<dbReference type="EMBL" id="JAVRQU010000024">
    <property type="protein sequence ID" value="KAK5690542.1"/>
    <property type="molecule type" value="Genomic_DNA"/>
</dbReference>
<name>A0AAN7VX59_9PEZI</name>
<organism evidence="4 5">
    <name type="scientific">Elasticomyces elasticus</name>
    <dbReference type="NCBI Taxonomy" id="574655"/>
    <lineage>
        <taxon>Eukaryota</taxon>
        <taxon>Fungi</taxon>
        <taxon>Dikarya</taxon>
        <taxon>Ascomycota</taxon>
        <taxon>Pezizomycotina</taxon>
        <taxon>Dothideomycetes</taxon>
        <taxon>Dothideomycetidae</taxon>
        <taxon>Mycosphaerellales</taxon>
        <taxon>Teratosphaeriaceae</taxon>
        <taxon>Elasticomyces</taxon>
    </lineage>
</organism>
<feature type="region of interest" description="Disordered" evidence="1">
    <location>
        <begin position="204"/>
        <end position="255"/>
    </location>
</feature>
<proteinExistence type="predicted"/>
<gene>
    <name evidence="4" type="ORF">LTR97_012095</name>
</gene>
<feature type="compositionally biased region" description="Polar residues" evidence="1">
    <location>
        <begin position="227"/>
        <end position="238"/>
    </location>
</feature>
<feature type="region of interest" description="Disordered" evidence="1">
    <location>
        <begin position="276"/>
        <end position="340"/>
    </location>
</feature>
<keyword evidence="2" id="KW-1133">Transmembrane helix</keyword>
<dbReference type="AlphaFoldDB" id="A0AAN7VX59"/>
<sequence length="340" mass="35572">MIRQTLALLPLLAVFSSAQLITNGNSQLPQCASTCPLLSQAAQACGGTTSSNQAIWSCFCQSAYLTTLYSSPSGICDATCTNPTDNQQVMTWFTSNCGTDDGASEHADSGTTVVVLTSTSTSAPVAAATGSTAAMPTTTASGGYVDPDAQPSSDGKSWWSAHFKWVIMLIVLFVCLILLAILATWLKRRHDRKADQIKEGFNTGITTRSTPMAAAPPPTDGTAGSTYMSGGASTSQMMSGAAGMEGPSGSGRNSPARTREAFMPYGYQYTRSESRLGSRADDIGGRKSPLARGGTPVGELEKEVGLANVDGAPRPKKSRRVLVRERSVEGAGSLGDKEMR</sequence>
<keyword evidence="3" id="KW-0732">Signal</keyword>
<evidence type="ECO:0000313" key="5">
    <source>
        <dbReference type="Proteomes" id="UP001310594"/>
    </source>
</evidence>
<dbReference type="Proteomes" id="UP001310594">
    <property type="component" value="Unassembled WGS sequence"/>
</dbReference>
<evidence type="ECO:0008006" key="6">
    <source>
        <dbReference type="Google" id="ProtNLM"/>
    </source>
</evidence>
<protein>
    <recommendedName>
        <fullName evidence="6">Integral membrane protein</fullName>
    </recommendedName>
</protein>
<feature type="transmembrane region" description="Helical" evidence="2">
    <location>
        <begin position="165"/>
        <end position="186"/>
    </location>
</feature>
<comment type="caution">
    <text evidence="4">The sequence shown here is derived from an EMBL/GenBank/DDBJ whole genome shotgun (WGS) entry which is preliminary data.</text>
</comment>
<evidence type="ECO:0000256" key="2">
    <source>
        <dbReference type="SAM" id="Phobius"/>
    </source>
</evidence>
<feature type="chain" id="PRO_5043008585" description="Integral membrane protein" evidence="3">
    <location>
        <begin position="19"/>
        <end position="340"/>
    </location>
</feature>
<evidence type="ECO:0000256" key="1">
    <source>
        <dbReference type="SAM" id="MobiDB-lite"/>
    </source>
</evidence>
<feature type="compositionally biased region" description="Basic and acidic residues" evidence="1">
    <location>
        <begin position="276"/>
        <end position="285"/>
    </location>
</feature>
<keyword evidence="2" id="KW-0472">Membrane</keyword>
<reference evidence="4" key="1">
    <citation type="submission" date="2023-08" db="EMBL/GenBank/DDBJ databases">
        <title>Black Yeasts Isolated from many extreme environments.</title>
        <authorList>
            <person name="Coleine C."/>
            <person name="Stajich J.E."/>
            <person name="Selbmann L."/>
        </authorList>
    </citation>
    <scope>NUCLEOTIDE SEQUENCE</scope>
    <source>
        <strain evidence="4">CCFEE 5810</strain>
    </source>
</reference>
<keyword evidence="2" id="KW-0812">Transmembrane</keyword>
<evidence type="ECO:0000256" key="3">
    <source>
        <dbReference type="SAM" id="SignalP"/>
    </source>
</evidence>
<feature type="signal peptide" evidence="3">
    <location>
        <begin position="1"/>
        <end position="18"/>
    </location>
</feature>
<evidence type="ECO:0000313" key="4">
    <source>
        <dbReference type="EMBL" id="KAK5690542.1"/>
    </source>
</evidence>